<keyword evidence="3" id="KW-1185">Reference proteome</keyword>
<proteinExistence type="predicted"/>
<dbReference type="Proteomes" id="UP001247805">
    <property type="component" value="Unassembled WGS sequence"/>
</dbReference>
<evidence type="ECO:0000313" key="2">
    <source>
        <dbReference type="EMBL" id="MDU0354128.1"/>
    </source>
</evidence>
<dbReference type="RefSeq" id="WP_316025749.1">
    <property type="nucleotide sequence ID" value="NZ_JAWDIO010000002.1"/>
</dbReference>
<sequence>MCWCKTIKYPLFLRTMVIMLLFNSTGSLFAASTILAQAKTYATDDIELICTGASFKWMSVSAYQQSGKIEFVEPPKNVPLGLENIKCSYSYLNDSSTDHLLHAQPTGHLQLTLANPKIAYFNAEYQARKHQLAISRAPLLTYIFLPNPNTSRY</sequence>
<keyword evidence="1" id="KW-0732">Signal</keyword>
<gene>
    <name evidence="2" type="ORF">RS130_09430</name>
</gene>
<dbReference type="EMBL" id="JAWDIO010000002">
    <property type="protein sequence ID" value="MDU0354128.1"/>
    <property type="molecule type" value="Genomic_DNA"/>
</dbReference>
<organism evidence="2 3">
    <name type="scientific">Paraglaciecola aquimarina</name>
    <dbReference type="NCBI Taxonomy" id="1235557"/>
    <lineage>
        <taxon>Bacteria</taxon>
        <taxon>Pseudomonadati</taxon>
        <taxon>Pseudomonadota</taxon>
        <taxon>Gammaproteobacteria</taxon>
        <taxon>Alteromonadales</taxon>
        <taxon>Alteromonadaceae</taxon>
        <taxon>Paraglaciecola</taxon>
    </lineage>
</organism>
<evidence type="ECO:0000256" key="1">
    <source>
        <dbReference type="SAM" id="SignalP"/>
    </source>
</evidence>
<reference evidence="2 3" key="1">
    <citation type="submission" date="2023-10" db="EMBL/GenBank/DDBJ databases">
        <title>Glaciecola aquimarina strain GGW-M5 nov., isolated from a coastal seawater.</title>
        <authorList>
            <person name="Bayburt H."/>
            <person name="Kim J.M."/>
            <person name="Choi B.J."/>
            <person name="Jeon C.O."/>
        </authorList>
    </citation>
    <scope>NUCLEOTIDE SEQUENCE [LARGE SCALE GENOMIC DNA]</scope>
    <source>
        <strain evidence="2 3">KCTC 32108</strain>
    </source>
</reference>
<evidence type="ECO:0000313" key="3">
    <source>
        <dbReference type="Proteomes" id="UP001247805"/>
    </source>
</evidence>
<comment type="caution">
    <text evidence="2">The sequence shown here is derived from an EMBL/GenBank/DDBJ whole genome shotgun (WGS) entry which is preliminary data.</text>
</comment>
<feature type="chain" id="PRO_5045332097" evidence="1">
    <location>
        <begin position="31"/>
        <end position="153"/>
    </location>
</feature>
<name>A0ABU3SVX3_9ALTE</name>
<feature type="signal peptide" evidence="1">
    <location>
        <begin position="1"/>
        <end position="30"/>
    </location>
</feature>
<protein>
    <submittedName>
        <fullName evidence="2">Uncharacterized protein</fullName>
    </submittedName>
</protein>
<accession>A0ABU3SVX3</accession>